<dbReference type="GO" id="GO:0032993">
    <property type="term" value="C:protein-DNA complex"/>
    <property type="evidence" value="ECO:0007669"/>
    <property type="project" value="TreeGrafter"/>
</dbReference>
<evidence type="ECO:0000259" key="3">
    <source>
        <dbReference type="PROSITE" id="PS50110"/>
    </source>
</evidence>
<dbReference type="KEGG" id="chrm:FYK34_03505"/>
<dbReference type="NCBIfam" id="NF008677">
    <property type="entry name" value="PRK11697.1"/>
    <property type="match status" value="1"/>
</dbReference>
<keyword evidence="1" id="KW-0238">DNA-binding</keyword>
<feature type="domain" description="HTH LytTR-type" evidence="4">
    <location>
        <begin position="142"/>
        <end position="237"/>
    </location>
</feature>
<dbReference type="Gene3D" id="3.40.50.2300">
    <property type="match status" value="1"/>
</dbReference>
<evidence type="ECO:0000259" key="4">
    <source>
        <dbReference type="PROSITE" id="PS50930"/>
    </source>
</evidence>
<dbReference type="PANTHER" id="PTHR48111:SF3">
    <property type="entry name" value="TRANSCRIPTIONAL REGULATORY PROTEIN BTSR"/>
    <property type="match status" value="1"/>
</dbReference>
<dbReference type="PROSITE" id="PS50110">
    <property type="entry name" value="RESPONSE_REGULATORY"/>
    <property type="match status" value="1"/>
</dbReference>
<evidence type="ECO:0000313" key="6">
    <source>
        <dbReference type="Proteomes" id="UP000322079"/>
    </source>
</evidence>
<feature type="domain" description="Response regulatory" evidence="3">
    <location>
        <begin position="3"/>
        <end position="116"/>
    </location>
</feature>
<dbReference type="Pfam" id="PF00072">
    <property type="entry name" value="Response_reg"/>
    <property type="match status" value="1"/>
</dbReference>
<proteinExistence type="predicted"/>
<dbReference type="CDD" id="cd17532">
    <property type="entry name" value="REC_LytTR_AlgR-like"/>
    <property type="match status" value="1"/>
</dbReference>
<dbReference type="GO" id="GO:0006355">
    <property type="term" value="P:regulation of DNA-templated transcription"/>
    <property type="evidence" value="ECO:0007669"/>
    <property type="project" value="TreeGrafter"/>
</dbReference>
<reference evidence="5 6" key="1">
    <citation type="submission" date="2019-08" db="EMBL/GenBank/DDBJ databases">
        <title>Chromobacterium paludis, a novel bacterium isolated from a Maryland marsh pond.</title>
        <authorList>
            <person name="Blackburn M.B."/>
            <person name="Gundersen-Rindal D.E."/>
        </authorList>
    </citation>
    <scope>NUCLEOTIDE SEQUENCE [LARGE SCALE GENOMIC DNA]</scope>
    <source>
        <strain evidence="6">IIBBL 257-1</strain>
    </source>
</reference>
<dbReference type="EMBL" id="CP043473">
    <property type="protein sequence ID" value="QEL54694.1"/>
    <property type="molecule type" value="Genomic_DNA"/>
</dbReference>
<sequence>MLKTLLVDDEPLARDELRQQLASHAGFDIVGECGNAIEAISFIHRQQPDVVFLDIQMPRVSGLEMLAMLDPDKMPRVVFVTAFDDYAIQAFEEHAFDYLLKPVDPQRLAKTLERLRRDASPQPLPAQALAPLEVVPCHGVNRIALLPLAEVEFVSSRVSGVFVQASDGREHFTELTLRTFEERSGLFRCHRQHLVNLRAIREIRLGDNGAADIVTLGGRSLPVSRRFLKPLKEALGIPA</sequence>
<dbReference type="InterPro" id="IPR001789">
    <property type="entry name" value="Sig_transdc_resp-reg_receiver"/>
</dbReference>
<name>A0A5C1DD90_9NEIS</name>
<dbReference type="PROSITE" id="PS50930">
    <property type="entry name" value="HTH_LYTTR"/>
    <property type="match status" value="1"/>
</dbReference>
<protein>
    <submittedName>
        <fullName evidence="5">Two-component system response regulator BtsR</fullName>
    </submittedName>
</protein>
<organism evidence="5 6">
    <name type="scientific">Chromobacterium paludis</name>
    <dbReference type="NCBI Taxonomy" id="2605945"/>
    <lineage>
        <taxon>Bacteria</taxon>
        <taxon>Pseudomonadati</taxon>
        <taxon>Pseudomonadota</taxon>
        <taxon>Betaproteobacteria</taxon>
        <taxon>Neisseriales</taxon>
        <taxon>Chromobacteriaceae</taxon>
        <taxon>Chromobacterium</taxon>
    </lineage>
</organism>
<gene>
    <name evidence="5" type="primary">yehT</name>
    <name evidence="5" type="ORF">FYK34_03505</name>
</gene>
<dbReference type="SUPFAM" id="SSF52172">
    <property type="entry name" value="CheY-like"/>
    <property type="match status" value="1"/>
</dbReference>
<dbReference type="GO" id="GO:0005829">
    <property type="term" value="C:cytosol"/>
    <property type="evidence" value="ECO:0007669"/>
    <property type="project" value="TreeGrafter"/>
</dbReference>
<dbReference type="RefSeq" id="WP_149295075.1">
    <property type="nucleotide sequence ID" value="NZ_CP043473.1"/>
</dbReference>
<evidence type="ECO:0000256" key="2">
    <source>
        <dbReference type="PROSITE-ProRule" id="PRU00169"/>
    </source>
</evidence>
<dbReference type="FunFam" id="3.40.50.2300:FF:000051">
    <property type="entry name" value="Two-component response regulator yehT"/>
    <property type="match status" value="1"/>
</dbReference>
<evidence type="ECO:0000256" key="1">
    <source>
        <dbReference type="ARBA" id="ARBA00023125"/>
    </source>
</evidence>
<keyword evidence="6" id="KW-1185">Reference proteome</keyword>
<dbReference type="SMART" id="SM00850">
    <property type="entry name" value="LytTR"/>
    <property type="match status" value="1"/>
</dbReference>
<dbReference type="InterPro" id="IPR039420">
    <property type="entry name" value="WalR-like"/>
</dbReference>
<dbReference type="InterPro" id="IPR011006">
    <property type="entry name" value="CheY-like_superfamily"/>
</dbReference>
<dbReference type="Gene3D" id="2.40.50.1020">
    <property type="entry name" value="LytTr DNA-binding domain"/>
    <property type="match status" value="1"/>
</dbReference>
<dbReference type="AlphaFoldDB" id="A0A5C1DD90"/>
<dbReference type="PANTHER" id="PTHR48111">
    <property type="entry name" value="REGULATOR OF RPOS"/>
    <property type="match status" value="1"/>
</dbReference>
<dbReference type="SMART" id="SM00448">
    <property type="entry name" value="REC"/>
    <property type="match status" value="1"/>
</dbReference>
<evidence type="ECO:0000313" key="5">
    <source>
        <dbReference type="EMBL" id="QEL54694.1"/>
    </source>
</evidence>
<dbReference type="InterPro" id="IPR007492">
    <property type="entry name" value="LytTR_DNA-bd_dom"/>
</dbReference>
<keyword evidence="2" id="KW-0597">Phosphoprotein</keyword>
<feature type="modified residue" description="4-aspartylphosphate" evidence="2">
    <location>
        <position position="54"/>
    </location>
</feature>
<dbReference type="GO" id="GO:0000156">
    <property type="term" value="F:phosphorelay response regulator activity"/>
    <property type="evidence" value="ECO:0007669"/>
    <property type="project" value="TreeGrafter"/>
</dbReference>
<dbReference type="Proteomes" id="UP000322079">
    <property type="component" value="Chromosome"/>
</dbReference>
<dbReference type="GO" id="GO:0000976">
    <property type="term" value="F:transcription cis-regulatory region binding"/>
    <property type="evidence" value="ECO:0007669"/>
    <property type="project" value="TreeGrafter"/>
</dbReference>
<dbReference type="Pfam" id="PF04397">
    <property type="entry name" value="LytTR"/>
    <property type="match status" value="1"/>
</dbReference>
<accession>A0A5C1DD90</accession>